<dbReference type="InterPro" id="IPR025629">
    <property type="entry name" value="DUF4287"/>
</dbReference>
<dbReference type="EMBL" id="CP024923">
    <property type="protein sequence ID" value="ATY34572.1"/>
    <property type="molecule type" value="Genomic_DNA"/>
</dbReference>
<gene>
    <name evidence="1" type="ORF">CVN68_11340</name>
</gene>
<dbReference type="OrthoDB" id="9809825at2"/>
<dbReference type="AlphaFoldDB" id="A0A2K8ML07"/>
<reference evidence="1 2" key="1">
    <citation type="submission" date="2017-11" db="EMBL/GenBank/DDBJ databases">
        <title>Complete genome sequence of Sphingomonas sp. Strain Cra20, a psychrotolerant potential plant growth promoting rhizobacteria.</title>
        <authorList>
            <person name="Luo Y."/>
        </authorList>
    </citation>
    <scope>NUCLEOTIDE SEQUENCE [LARGE SCALE GENOMIC DNA]</scope>
    <source>
        <strain evidence="1 2">Cra20</strain>
    </source>
</reference>
<proteinExistence type="predicted"/>
<protein>
    <submittedName>
        <fullName evidence="1">DUF4287 domain-containing protein</fullName>
    </submittedName>
</protein>
<keyword evidence="2" id="KW-1185">Reference proteome</keyword>
<dbReference type="Proteomes" id="UP000229081">
    <property type="component" value="Chromosome"/>
</dbReference>
<name>A0A2K8ML07_9SPHN</name>
<evidence type="ECO:0000313" key="1">
    <source>
        <dbReference type="EMBL" id="ATY34572.1"/>
    </source>
</evidence>
<dbReference type="RefSeq" id="WP_100284359.1">
    <property type="nucleotide sequence ID" value="NZ_CP024923.1"/>
</dbReference>
<evidence type="ECO:0000313" key="2">
    <source>
        <dbReference type="Proteomes" id="UP000229081"/>
    </source>
</evidence>
<dbReference type="KEGG" id="sphc:CVN68_11340"/>
<dbReference type="Pfam" id="PF14117">
    <property type="entry name" value="DUF4287"/>
    <property type="match status" value="1"/>
</dbReference>
<accession>A0A2K8ML07</accession>
<sequence>MSFQGYLTNIEAKTGKSPADFRAYAASKEWLAEGKLRPDVKAGMIVADLKEQFALGHGHAMAIVALLKGIKKEGDA</sequence>
<organism evidence="1 2">
    <name type="scientific">Sphingomonas psychrotolerans</name>
    <dbReference type="NCBI Taxonomy" id="1327635"/>
    <lineage>
        <taxon>Bacteria</taxon>
        <taxon>Pseudomonadati</taxon>
        <taxon>Pseudomonadota</taxon>
        <taxon>Alphaproteobacteria</taxon>
        <taxon>Sphingomonadales</taxon>
        <taxon>Sphingomonadaceae</taxon>
        <taxon>Sphingomonas</taxon>
    </lineage>
</organism>